<feature type="transmembrane region" description="Helical" evidence="1">
    <location>
        <begin position="49"/>
        <end position="68"/>
    </location>
</feature>
<protein>
    <submittedName>
        <fullName evidence="2">Uncharacterized protein</fullName>
    </submittedName>
</protein>
<dbReference type="PANTHER" id="PTHR34741">
    <property type="entry name" value="IMAP FAMILY MEMBER 1, PUTATIVE-RELATED"/>
    <property type="match status" value="1"/>
</dbReference>
<accession>A0A2P5EFP8</accession>
<evidence type="ECO:0000313" key="2">
    <source>
        <dbReference type="EMBL" id="PON84369.1"/>
    </source>
</evidence>
<feature type="transmembrane region" description="Helical" evidence="1">
    <location>
        <begin position="107"/>
        <end position="126"/>
    </location>
</feature>
<dbReference type="EMBL" id="JXTC01000163">
    <property type="protein sequence ID" value="PON84369.1"/>
    <property type="molecule type" value="Genomic_DNA"/>
</dbReference>
<keyword evidence="3" id="KW-1185">Reference proteome</keyword>
<dbReference type="OrthoDB" id="1651297at2759"/>
<comment type="caution">
    <text evidence="2">The sequence shown here is derived from an EMBL/GenBank/DDBJ whole genome shotgun (WGS) entry which is preliminary data.</text>
</comment>
<dbReference type="InParanoid" id="A0A2P5EFP8"/>
<sequence length="172" mass="18812">MANRLKGFILQITAPIGQVLLEKLRAITQAHLDGSGAIEMSKLNCWSKIMVAFCVASAVQVASVSAQIESQLPPIFQFFSLAILFAVASFFVSEFIDSARFPHTARVLERVGVFFAVTGVFIALTIPFPRELWLKVTIWVVYVISLAVVLVSSYFGRSSLSPSPVNISTTQV</sequence>
<reference evidence="3" key="1">
    <citation type="submission" date="2016-06" db="EMBL/GenBank/DDBJ databases">
        <title>Parallel loss of symbiosis genes in relatives of nitrogen-fixing non-legume Parasponia.</title>
        <authorList>
            <person name="Van Velzen R."/>
            <person name="Holmer R."/>
            <person name="Bu F."/>
            <person name="Rutten L."/>
            <person name="Van Zeijl A."/>
            <person name="Liu W."/>
            <person name="Santuari L."/>
            <person name="Cao Q."/>
            <person name="Sharma T."/>
            <person name="Shen D."/>
            <person name="Roswanjaya Y."/>
            <person name="Wardhani T."/>
            <person name="Kalhor M.S."/>
            <person name="Jansen J."/>
            <person name="Van den Hoogen J."/>
            <person name="Gungor B."/>
            <person name="Hartog M."/>
            <person name="Hontelez J."/>
            <person name="Verver J."/>
            <person name="Yang W.-C."/>
            <person name="Schijlen E."/>
            <person name="Repin R."/>
            <person name="Schilthuizen M."/>
            <person name="Schranz E."/>
            <person name="Heidstra R."/>
            <person name="Miyata K."/>
            <person name="Fedorova E."/>
            <person name="Kohlen W."/>
            <person name="Bisseling T."/>
            <person name="Smit S."/>
            <person name="Geurts R."/>
        </authorList>
    </citation>
    <scope>NUCLEOTIDE SEQUENCE [LARGE SCALE GENOMIC DNA]</scope>
    <source>
        <strain evidence="3">cv. RG33-2</strain>
    </source>
</reference>
<gene>
    <name evidence="2" type="ORF">TorRG33x02_198290</name>
</gene>
<keyword evidence="1" id="KW-1133">Transmembrane helix</keyword>
<proteinExistence type="predicted"/>
<feature type="transmembrane region" description="Helical" evidence="1">
    <location>
        <begin position="74"/>
        <end position="95"/>
    </location>
</feature>
<organism evidence="2 3">
    <name type="scientific">Trema orientale</name>
    <name type="common">Charcoal tree</name>
    <name type="synonym">Celtis orientalis</name>
    <dbReference type="NCBI Taxonomy" id="63057"/>
    <lineage>
        <taxon>Eukaryota</taxon>
        <taxon>Viridiplantae</taxon>
        <taxon>Streptophyta</taxon>
        <taxon>Embryophyta</taxon>
        <taxon>Tracheophyta</taxon>
        <taxon>Spermatophyta</taxon>
        <taxon>Magnoliopsida</taxon>
        <taxon>eudicotyledons</taxon>
        <taxon>Gunneridae</taxon>
        <taxon>Pentapetalae</taxon>
        <taxon>rosids</taxon>
        <taxon>fabids</taxon>
        <taxon>Rosales</taxon>
        <taxon>Cannabaceae</taxon>
        <taxon>Trema</taxon>
    </lineage>
</organism>
<keyword evidence="1" id="KW-0812">Transmembrane</keyword>
<feature type="transmembrane region" description="Helical" evidence="1">
    <location>
        <begin position="132"/>
        <end position="155"/>
    </location>
</feature>
<evidence type="ECO:0000313" key="3">
    <source>
        <dbReference type="Proteomes" id="UP000237000"/>
    </source>
</evidence>
<name>A0A2P5EFP8_TREOI</name>
<dbReference type="AlphaFoldDB" id="A0A2P5EFP8"/>
<keyword evidence="1" id="KW-0472">Membrane</keyword>
<dbReference type="Proteomes" id="UP000237000">
    <property type="component" value="Unassembled WGS sequence"/>
</dbReference>
<evidence type="ECO:0000256" key="1">
    <source>
        <dbReference type="SAM" id="Phobius"/>
    </source>
</evidence>
<dbReference type="PANTHER" id="PTHR34741:SF2">
    <property type="entry name" value="VESICLE TRANSPORT PROTEIN"/>
    <property type="match status" value="1"/>
</dbReference>